<name>A0A699X899_TANCI</name>
<accession>A0A699X899</accession>
<comment type="caution">
    <text evidence="1">The sequence shown here is derived from an EMBL/GenBank/DDBJ whole genome shotgun (WGS) entry which is preliminary data.</text>
</comment>
<reference evidence="1" key="1">
    <citation type="journal article" date="2019" name="Sci. Rep.">
        <title>Draft genome of Tanacetum cinerariifolium, the natural source of mosquito coil.</title>
        <authorList>
            <person name="Yamashiro T."/>
            <person name="Shiraishi A."/>
            <person name="Satake H."/>
            <person name="Nakayama K."/>
        </authorList>
    </citation>
    <scope>NUCLEOTIDE SEQUENCE</scope>
</reference>
<dbReference type="AlphaFoldDB" id="A0A699X899"/>
<protein>
    <submittedName>
        <fullName evidence="1">Uncharacterized protein</fullName>
    </submittedName>
</protein>
<evidence type="ECO:0000313" key="1">
    <source>
        <dbReference type="EMBL" id="GFD55809.1"/>
    </source>
</evidence>
<dbReference type="EMBL" id="BKCJ011822112">
    <property type="protein sequence ID" value="GFD55809.1"/>
    <property type="molecule type" value="Genomic_DNA"/>
</dbReference>
<organism evidence="1">
    <name type="scientific">Tanacetum cinerariifolium</name>
    <name type="common">Dalmatian daisy</name>
    <name type="synonym">Chrysanthemum cinerariifolium</name>
    <dbReference type="NCBI Taxonomy" id="118510"/>
    <lineage>
        <taxon>Eukaryota</taxon>
        <taxon>Viridiplantae</taxon>
        <taxon>Streptophyta</taxon>
        <taxon>Embryophyta</taxon>
        <taxon>Tracheophyta</taxon>
        <taxon>Spermatophyta</taxon>
        <taxon>Magnoliopsida</taxon>
        <taxon>eudicotyledons</taxon>
        <taxon>Gunneridae</taxon>
        <taxon>Pentapetalae</taxon>
        <taxon>asterids</taxon>
        <taxon>campanulids</taxon>
        <taxon>Asterales</taxon>
        <taxon>Asteraceae</taxon>
        <taxon>Asteroideae</taxon>
        <taxon>Anthemideae</taxon>
        <taxon>Anthemidinae</taxon>
        <taxon>Tanacetum</taxon>
    </lineage>
</organism>
<feature type="non-terminal residue" evidence="1">
    <location>
        <position position="90"/>
    </location>
</feature>
<sequence length="90" mass="9346">MAGVAQRDNAVLLIGASDPRAVNPVARFAADLAVTEIVALTLGATITTHGHPAGIGDNPAFGQLMADHRGQHAQRQLFGLADTNVVHDQI</sequence>
<gene>
    <name evidence="1" type="ORF">Tci_927778</name>
</gene>
<proteinExistence type="predicted"/>